<dbReference type="InterPro" id="IPR002104">
    <property type="entry name" value="Integrase_catalytic"/>
</dbReference>
<dbReference type="CDD" id="cd00397">
    <property type="entry name" value="DNA_BRE_C"/>
    <property type="match status" value="1"/>
</dbReference>
<dbReference type="InterPro" id="IPR011010">
    <property type="entry name" value="DNA_brk_join_enz"/>
</dbReference>
<feature type="domain" description="Tyr recombinase" evidence="3">
    <location>
        <begin position="9"/>
        <end position="205"/>
    </location>
</feature>
<proteinExistence type="predicted"/>
<keyword evidence="2" id="KW-0233">DNA recombination</keyword>
<dbReference type="GO" id="GO:0015074">
    <property type="term" value="P:DNA integration"/>
    <property type="evidence" value="ECO:0007669"/>
    <property type="project" value="InterPro"/>
</dbReference>
<dbReference type="Pfam" id="PF00589">
    <property type="entry name" value="Phage_integrase"/>
    <property type="match status" value="1"/>
</dbReference>
<accession>A0A0F8YSN6</accession>
<dbReference type="GO" id="GO:0003677">
    <property type="term" value="F:DNA binding"/>
    <property type="evidence" value="ECO:0007669"/>
    <property type="project" value="UniProtKB-KW"/>
</dbReference>
<dbReference type="AlphaFoldDB" id="A0A0F8YSN6"/>
<dbReference type="EMBL" id="LAZR01055246">
    <property type="protein sequence ID" value="KKK76810.1"/>
    <property type="molecule type" value="Genomic_DNA"/>
</dbReference>
<dbReference type="PROSITE" id="PS51898">
    <property type="entry name" value="TYR_RECOMBINASE"/>
    <property type="match status" value="1"/>
</dbReference>
<gene>
    <name evidence="4" type="ORF">LCGC14_2859910</name>
</gene>
<dbReference type="InterPro" id="IPR050090">
    <property type="entry name" value="Tyrosine_recombinase_XerCD"/>
</dbReference>
<evidence type="ECO:0000259" key="3">
    <source>
        <dbReference type="PROSITE" id="PS51898"/>
    </source>
</evidence>
<dbReference type="PANTHER" id="PTHR30349">
    <property type="entry name" value="PHAGE INTEGRASE-RELATED"/>
    <property type="match status" value="1"/>
</dbReference>
<reference evidence="4" key="1">
    <citation type="journal article" date="2015" name="Nature">
        <title>Complex archaea that bridge the gap between prokaryotes and eukaryotes.</title>
        <authorList>
            <person name="Spang A."/>
            <person name="Saw J.H."/>
            <person name="Jorgensen S.L."/>
            <person name="Zaremba-Niedzwiedzka K."/>
            <person name="Martijn J."/>
            <person name="Lind A.E."/>
            <person name="van Eijk R."/>
            <person name="Schleper C."/>
            <person name="Guy L."/>
            <person name="Ettema T.J."/>
        </authorList>
    </citation>
    <scope>NUCLEOTIDE SEQUENCE</scope>
</reference>
<comment type="caution">
    <text evidence="4">The sequence shown here is derived from an EMBL/GenBank/DDBJ whole genome shotgun (WGS) entry which is preliminary data.</text>
</comment>
<evidence type="ECO:0000256" key="1">
    <source>
        <dbReference type="ARBA" id="ARBA00023125"/>
    </source>
</evidence>
<sequence length="209" mass="23364">MQVGNWVLDPGKYLAKEDAITLLACARRNAERAGSPEQKVAVRDYFIVHLGLTTGLRVMEMAALHCGDVFLREGVSSVLVRSGKGKKKRMVFFGEGFRKHCEDYLGWKQRVGESVESEQPLLRSSATGSHLSTRALQKAFKRCAKRAGISASYSIHCLRHTYACFLLKASGWNLRLVQKQLGHSRLSTTQVYADVMMPDIEKAVNALYQ</sequence>
<dbReference type="Gene3D" id="1.10.443.10">
    <property type="entry name" value="Intergrase catalytic core"/>
    <property type="match status" value="1"/>
</dbReference>
<protein>
    <recommendedName>
        <fullName evidence="3">Tyr recombinase domain-containing protein</fullName>
    </recommendedName>
</protein>
<organism evidence="4">
    <name type="scientific">marine sediment metagenome</name>
    <dbReference type="NCBI Taxonomy" id="412755"/>
    <lineage>
        <taxon>unclassified sequences</taxon>
        <taxon>metagenomes</taxon>
        <taxon>ecological metagenomes</taxon>
    </lineage>
</organism>
<keyword evidence="1" id="KW-0238">DNA-binding</keyword>
<name>A0A0F8YSN6_9ZZZZ</name>
<evidence type="ECO:0000256" key="2">
    <source>
        <dbReference type="ARBA" id="ARBA00023172"/>
    </source>
</evidence>
<dbReference type="GO" id="GO:0006310">
    <property type="term" value="P:DNA recombination"/>
    <property type="evidence" value="ECO:0007669"/>
    <property type="project" value="UniProtKB-KW"/>
</dbReference>
<dbReference type="SUPFAM" id="SSF56349">
    <property type="entry name" value="DNA breaking-rejoining enzymes"/>
    <property type="match status" value="1"/>
</dbReference>
<evidence type="ECO:0000313" key="4">
    <source>
        <dbReference type="EMBL" id="KKK76810.1"/>
    </source>
</evidence>
<dbReference type="InterPro" id="IPR013762">
    <property type="entry name" value="Integrase-like_cat_sf"/>
</dbReference>
<dbReference type="PANTHER" id="PTHR30349:SF41">
    <property type="entry name" value="INTEGRASE_RECOMBINASE PROTEIN MJ0367-RELATED"/>
    <property type="match status" value="1"/>
</dbReference>